<dbReference type="PANTHER" id="PTHR21678:SF0">
    <property type="entry name" value="C3H1-TYPE DOMAIN-CONTAINING PROTEIN"/>
    <property type="match status" value="1"/>
</dbReference>
<dbReference type="GO" id="GO:0005737">
    <property type="term" value="C:cytoplasm"/>
    <property type="evidence" value="ECO:0007669"/>
    <property type="project" value="InterPro"/>
</dbReference>
<feature type="compositionally biased region" description="Basic and acidic residues" evidence="1">
    <location>
        <begin position="90"/>
        <end position="102"/>
    </location>
</feature>
<evidence type="ECO:0000259" key="2">
    <source>
        <dbReference type="Pfam" id="PF08675"/>
    </source>
</evidence>
<dbReference type="InterPro" id="IPR035979">
    <property type="entry name" value="RBD_domain_sf"/>
</dbReference>
<dbReference type="Proteomes" id="UP000070544">
    <property type="component" value="Unassembled WGS sequence"/>
</dbReference>
<dbReference type="Gene3D" id="3.30.70.330">
    <property type="match status" value="1"/>
</dbReference>
<protein>
    <recommendedName>
        <fullName evidence="2">Poly(A)-specific ribonuclease RNA-binding domain-containing protein</fullName>
    </recommendedName>
</protein>
<feature type="compositionally biased region" description="Polar residues" evidence="1">
    <location>
        <begin position="1"/>
        <end position="11"/>
    </location>
</feature>
<feature type="compositionally biased region" description="Low complexity" evidence="1">
    <location>
        <begin position="55"/>
        <end position="64"/>
    </location>
</feature>
<dbReference type="GO" id="GO:0006402">
    <property type="term" value="P:mRNA catabolic process"/>
    <property type="evidence" value="ECO:0007669"/>
    <property type="project" value="InterPro"/>
</dbReference>
<dbReference type="InterPro" id="IPR039884">
    <property type="entry name" value="R3HC1/R3HCL"/>
</dbReference>
<evidence type="ECO:0000313" key="3">
    <source>
        <dbReference type="EMBL" id="KXS20870.1"/>
    </source>
</evidence>
<dbReference type="GO" id="GO:0005634">
    <property type="term" value="C:nucleus"/>
    <property type="evidence" value="ECO:0007669"/>
    <property type="project" value="InterPro"/>
</dbReference>
<dbReference type="Pfam" id="PF08675">
    <property type="entry name" value="RNA_bind"/>
    <property type="match status" value="1"/>
</dbReference>
<feature type="compositionally biased region" description="Polar residues" evidence="1">
    <location>
        <begin position="44"/>
        <end position="54"/>
    </location>
</feature>
<dbReference type="GO" id="GO:0046872">
    <property type="term" value="F:metal ion binding"/>
    <property type="evidence" value="ECO:0007669"/>
    <property type="project" value="InterPro"/>
</dbReference>
<keyword evidence="4" id="KW-1185">Reference proteome</keyword>
<dbReference type="EMBL" id="KQ965734">
    <property type="protein sequence ID" value="KXS20870.1"/>
    <property type="molecule type" value="Genomic_DNA"/>
</dbReference>
<dbReference type="OrthoDB" id="5418203at2759"/>
<evidence type="ECO:0000256" key="1">
    <source>
        <dbReference type="SAM" id="MobiDB-lite"/>
    </source>
</evidence>
<reference evidence="3 4" key="1">
    <citation type="journal article" date="2015" name="Genome Biol. Evol.">
        <title>Phylogenomic analyses indicate that early fungi evolved digesting cell walls of algal ancestors of land plants.</title>
        <authorList>
            <person name="Chang Y."/>
            <person name="Wang S."/>
            <person name="Sekimoto S."/>
            <person name="Aerts A.L."/>
            <person name="Choi C."/>
            <person name="Clum A."/>
            <person name="LaButti K.M."/>
            <person name="Lindquist E.A."/>
            <person name="Yee Ngan C."/>
            <person name="Ohm R.A."/>
            <person name="Salamov A.A."/>
            <person name="Grigoriev I.V."/>
            <person name="Spatafora J.W."/>
            <person name="Berbee M.L."/>
        </authorList>
    </citation>
    <scope>NUCLEOTIDE SEQUENCE [LARGE SCALE GENOMIC DNA]</scope>
    <source>
        <strain evidence="3 4">JEL478</strain>
    </source>
</reference>
<evidence type="ECO:0000313" key="4">
    <source>
        <dbReference type="Proteomes" id="UP000070544"/>
    </source>
</evidence>
<feature type="region of interest" description="Disordered" evidence="1">
    <location>
        <begin position="1"/>
        <end position="71"/>
    </location>
</feature>
<name>A0A139AVW5_GONPJ</name>
<dbReference type="GO" id="GO:0004535">
    <property type="term" value="F:poly(A)-specific ribonuclease activity"/>
    <property type="evidence" value="ECO:0007669"/>
    <property type="project" value="InterPro"/>
</dbReference>
<proteinExistence type="predicted"/>
<dbReference type="InterPro" id="IPR012677">
    <property type="entry name" value="Nucleotide-bd_a/b_plait_sf"/>
</dbReference>
<feature type="domain" description="Poly(A)-specific ribonuclease RNA-binding" evidence="2">
    <location>
        <begin position="120"/>
        <end position="158"/>
    </location>
</feature>
<dbReference type="SUPFAM" id="SSF54928">
    <property type="entry name" value="RNA-binding domain, RBD"/>
    <property type="match status" value="1"/>
</dbReference>
<sequence length="233" mass="25753">MSDADNANENNQRTRRTRGFGGVYISPHKRSQAFPDPPAVRLSSPHSDSTTHQMKSSQPSSQKPTEIVEDDWESLADDVGKLRLSQTNSDTRRGATSNERKAKVPAGESGGKTKVLKISSFPASWKAHDIENIYKAYVGSFRIKWIDDTSAYVIFRDVRTAAFASSVGDPFIVVTPHSEPIKDETTEEEVERGPRPVTTDLVARRLISGALGINVRRTSEGRKAEEAKLAEVR</sequence>
<accession>A0A139AVW5</accession>
<feature type="region of interest" description="Disordered" evidence="1">
    <location>
        <begin position="83"/>
        <end position="111"/>
    </location>
</feature>
<dbReference type="AlphaFoldDB" id="A0A139AVW5"/>
<organism evidence="3 4">
    <name type="scientific">Gonapodya prolifera (strain JEL478)</name>
    <name type="common">Monoblepharis prolifera</name>
    <dbReference type="NCBI Taxonomy" id="1344416"/>
    <lineage>
        <taxon>Eukaryota</taxon>
        <taxon>Fungi</taxon>
        <taxon>Fungi incertae sedis</taxon>
        <taxon>Chytridiomycota</taxon>
        <taxon>Chytridiomycota incertae sedis</taxon>
        <taxon>Monoblepharidomycetes</taxon>
        <taxon>Monoblepharidales</taxon>
        <taxon>Gonapodyaceae</taxon>
        <taxon>Gonapodya</taxon>
    </lineage>
</organism>
<dbReference type="InterPro" id="IPR014789">
    <property type="entry name" value="PolyA-riboNase_RNA-binding"/>
</dbReference>
<gene>
    <name evidence="3" type="ORF">M427DRAFT_347333</name>
</gene>
<dbReference type="OMA" id="HRRNQME"/>
<dbReference type="GO" id="GO:0003723">
    <property type="term" value="F:RNA binding"/>
    <property type="evidence" value="ECO:0007669"/>
    <property type="project" value="InterPro"/>
</dbReference>
<dbReference type="PANTHER" id="PTHR21678">
    <property type="entry name" value="GROWTH INHIBITION AND DIFFERENTIATION RELATED PROTEIN 88"/>
    <property type="match status" value="1"/>
</dbReference>